<gene>
    <name evidence="5" type="primary">prmC</name>
    <name evidence="8" type="ORF">B0A89_02035</name>
</gene>
<dbReference type="RefSeq" id="WP_085376715.1">
    <property type="nucleotide sequence ID" value="NZ_CP020612.1"/>
</dbReference>
<feature type="binding site" evidence="5">
    <location>
        <position position="178"/>
    </location>
    <ligand>
        <name>S-adenosyl-L-methionine</name>
        <dbReference type="ChEBI" id="CHEBI:59789"/>
    </ligand>
</feature>
<reference evidence="8 9" key="1">
    <citation type="submission" date="2017-03" db="EMBL/GenBank/DDBJ databases">
        <title>Genome sequence of Paracoccus contaminans isolated from a water microcosm.</title>
        <authorList>
            <person name="Aurass P."/>
            <person name="Karste S."/>
            <person name="Trost E."/>
            <person name="Glaeser S.P."/>
            <person name="Kaempfer P."/>
            <person name="Flieger A."/>
        </authorList>
    </citation>
    <scope>NUCLEOTIDE SEQUENCE [LARGE SCALE GENOMIC DNA]</scope>
    <source>
        <strain evidence="9">RKI 16-01929T\LMG 29738T\CCM 8701T\CIP 111112T</strain>
    </source>
</reference>
<evidence type="ECO:0000256" key="1">
    <source>
        <dbReference type="ARBA" id="ARBA00022603"/>
    </source>
</evidence>
<dbReference type="InterPro" id="IPR040758">
    <property type="entry name" value="PrmC_N"/>
</dbReference>
<name>A0A1W6CUS4_9RHOB</name>
<evidence type="ECO:0000256" key="2">
    <source>
        <dbReference type="ARBA" id="ARBA00022679"/>
    </source>
</evidence>
<evidence type="ECO:0000256" key="4">
    <source>
        <dbReference type="ARBA" id="ARBA00048391"/>
    </source>
</evidence>
<dbReference type="PANTHER" id="PTHR18895:SF74">
    <property type="entry name" value="MTRF1L RELEASE FACTOR GLUTAMINE METHYLTRANSFERASE"/>
    <property type="match status" value="1"/>
</dbReference>
<evidence type="ECO:0000313" key="9">
    <source>
        <dbReference type="Proteomes" id="UP000193017"/>
    </source>
</evidence>
<evidence type="ECO:0000259" key="6">
    <source>
        <dbReference type="Pfam" id="PF05175"/>
    </source>
</evidence>
<sequence>MSEVLSDAARRLAAAGVEGAEGDALALMAHALDIPRHRLRDALAAPLPADAAARFDAAIAARAKRQPVSQIIGHRDFWKHRFIVTRDTLDPRPETETLVAEALRLPWASVLDLGTGSGAILLSLLAERPGTRGLGVDVSPAALAVARRNAEALGITAGLAVSDWFSAVEGRFDLIVSNPPYIAAAEMADLSPEVRLWEPQQALTDQGDGLGAYRAIAAGACAHLAPGGWLAVEIGPTQAGAVTALLAGAGLAEPRVLPDLDGRDRVVVARALPEIGAA</sequence>
<dbReference type="Proteomes" id="UP000193017">
    <property type="component" value="Chromosome"/>
</dbReference>
<keyword evidence="3 5" id="KW-0949">S-adenosyl-L-methionine</keyword>
<feature type="binding site" evidence="5">
    <location>
        <position position="137"/>
    </location>
    <ligand>
        <name>S-adenosyl-L-methionine</name>
        <dbReference type="ChEBI" id="CHEBI:59789"/>
    </ligand>
</feature>
<dbReference type="InterPro" id="IPR004556">
    <property type="entry name" value="HemK-like"/>
</dbReference>
<dbReference type="EMBL" id="CP020612">
    <property type="protein sequence ID" value="ARJ68601.1"/>
    <property type="molecule type" value="Genomic_DNA"/>
</dbReference>
<dbReference type="OrthoDB" id="9800643at2"/>
<dbReference type="InterPro" id="IPR050320">
    <property type="entry name" value="N5-glutamine_MTase"/>
</dbReference>
<dbReference type="GO" id="GO:0003676">
    <property type="term" value="F:nucleic acid binding"/>
    <property type="evidence" value="ECO:0007669"/>
    <property type="project" value="InterPro"/>
</dbReference>
<dbReference type="Gene3D" id="1.10.8.10">
    <property type="entry name" value="DNA helicase RuvA subunit, C-terminal domain"/>
    <property type="match status" value="1"/>
</dbReference>
<dbReference type="PANTHER" id="PTHR18895">
    <property type="entry name" value="HEMK METHYLTRANSFERASE"/>
    <property type="match status" value="1"/>
</dbReference>
<dbReference type="GO" id="GO:0102559">
    <property type="term" value="F:peptide chain release factor N(5)-glutamine methyltransferase activity"/>
    <property type="evidence" value="ECO:0007669"/>
    <property type="project" value="UniProtKB-EC"/>
</dbReference>
<accession>A0A1W6CUS4</accession>
<comment type="similarity">
    <text evidence="5">Belongs to the protein N5-glutamine methyltransferase family. PrmC subfamily.</text>
</comment>
<evidence type="ECO:0000259" key="7">
    <source>
        <dbReference type="Pfam" id="PF17827"/>
    </source>
</evidence>
<feature type="domain" description="Release factor glutamine methyltransferase N-terminal" evidence="7">
    <location>
        <begin position="3"/>
        <end position="73"/>
    </location>
</feature>
<dbReference type="NCBIfam" id="TIGR03534">
    <property type="entry name" value="RF_mod_PrmC"/>
    <property type="match status" value="1"/>
</dbReference>
<dbReference type="AlphaFoldDB" id="A0A1W6CUS4"/>
<dbReference type="STRING" id="1945662.B0A89_02035"/>
<dbReference type="SUPFAM" id="SSF53335">
    <property type="entry name" value="S-adenosyl-L-methionine-dependent methyltransferases"/>
    <property type="match status" value="1"/>
</dbReference>
<feature type="binding site" evidence="5">
    <location>
        <begin position="178"/>
        <end position="181"/>
    </location>
    <ligand>
        <name>substrate</name>
    </ligand>
</feature>
<dbReference type="Pfam" id="PF17827">
    <property type="entry name" value="PrmC_N"/>
    <property type="match status" value="1"/>
</dbReference>
<dbReference type="InterPro" id="IPR002052">
    <property type="entry name" value="DNA_methylase_N6_adenine_CS"/>
</dbReference>
<feature type="binding site" evidence="5">
    <location>
        <begin position="114"/>
        <end position="118"/>
    </location>
    <ligand>
        <name>S-adenosyl-L-methionine</name>
        <dbReference type="ChEBI" id="CHEBI:59789"/>
    </ligand>
</feature>
<comment type="catalytic activity">
    <reaction evidence="4 5">
        <text>L-glutaminyl-[peptide chain release factor] + S-adenosyl-L-methionine = N(5)-methyl-L-glutaminyl-[peptide chain release factor] + S-adenosyl-L-homocysteine + H(+)</text>
        <dbReference type="Rhea" id="RHEA:42896"/>
        <dbReference type="Rhea" id="RHEA-COMP:10271"/>
        <dbReference type="Rhea" id="RHEA-COMP:10272"/>
        <dbReference type="ChEBI" id="CHEBI:15378"/>
        <dbReference type="ChEBI" id="CHEBI:30011"/>
        <dbReference type="ChEBI" id="CHEBI:57856"/>
        <dbReference type="ChEBI" id="CHEBI:59789"/>
        <dbReference type="ChEBI" id="CHEBI:61891"/>
        <dbReference type="EC" id="2.1.1.297"/>
    </reaction>
</comment>
<dbReference type="EC" id="2.1.1.297" evidence="5"/>
<evidence type="ECO:0000313" key="8">
    <source>
        <dbReference type="EMBL" id="ARJ68601.1"/>
    </source>
</evidence>
<keyword evidence="9" id="KW-1185">Reference proteome</keyword>
<proteinExistence type="inferred from homology"/>
<dbReference type="Pfam" id="PF05175">
    <property type="entry name" value="MTS"/>
    <property type="match status" value="1"/>
</dbReference>
<keyword evidence="2 5" id="KW-0808">Transferase</keyword>
<dbReference type="CDD" id="cd02440">
    <property type="entry name" value="AdoMet_MTases"/>
    <property type="match status" value="1"/>
</dbReference>
<protein>
    <recommendedName>
        <fullName evidence="5">Release factor glutamine methyltransferase</fullName>
        <shortName evidence="5">RF MTase</shortName>
        <ecNumber evidence="5">2.1.1.297</ecNumber>
    </recommendedName>
    <alternativeName>
        <fullName evidence="5">N5-glutamine methyltransferase PrmC</fullName>
    </alternativeName>
    <alternativeName>
        <fullName evidence="5">Protein-(glutamine-N5) MTase PrmC</fullName>
    </alternativeName>
    <alternativeName>
        <fullName evidence="5">Protein-glutamine N-methyltransferase PrmC</fullName>
    </alternativeName>
</protein>
<evidence type="ECO:0000256" key="5">
    <source>
        <dbReference type="HAMAP-Rule" id="MF_02126"/>
    </source>
</evidence>
<comment type="function">
    <text evidence="5">Methylates the class 1 translation termination release factors RF1/PrfA and RF2/PrfB on the glutamine residue of the universally conserved GGQ motif.</text>
</comment>
<dbReference type="KEGG" id="pcon:B0A89_02035"/>
<feature type="domain" description="Methyltransferase small" evidence="6">
    <location>
        <begin position="99"/>
        <end position="188"/>
    </location>
</feature>
<dbReference type="HAMAP" id="MF_02126">
    <property type="entry name" value="RF_methyltr_PrmC"/>
    <property type="match status" value="1"/>
</dbReference>
<organism evidence="8 9">
    <name type="scientific">Paracoccus contaminans</name>
    <dbReference type="NCBI Taxonomy" id="1945662"/>
    <lineage>
        <taxon>Bacteria</taxon>
        <taxon>Pseudomonadati</taxon>
        <taxon>Pseudomonadota</taxon>
        <taxon>Alphaproteobacteria</taxon>
        <taxon>Rhodobacterales</taxon>
        <taxon>Paracoccaceae</taxon>
        <taxon>Paracoccus</taxon>
    </lineage>
</organism>
<dbReference type="InterPro" id="IPR007848">
    <property type="entry name" value="Small_mtfrase_dom"/>
</dbReference>
<dbReference type="InterPro" id="IPR019874">
    <property type="entry name" value="RF_methyltr_PrmC"/>
</dbReference>
<dbReference type="Gene3D" id="3.40.50.150">
    <property type="entry name" value="Vaccinia Virus protein VP39"/>
    <property type="match status" value="1"/>
</dbReference>
<dbReference type="NCBIfam" id="TIGR00536">
    <property type="entry name" value="hemK_fam"/>
    <property type="match status" value="1"/>
</dbReference>
<feature type="binding site" evidence="5">
    <location>
        <position position="164"/>
    </location>
    <ligand>
        <name>S-adenosyl-L-methionine</name>
        <dbReference type="ChEBI" id="CHEBI:59789"/>
    </ligand>
</feature>
<evidence type="ECO:0000256" key="3">
    <source>
        <dbReference type="ARBA" id="ARBA00022691"/>
    </source>
</evidence>
<keyword evidence="1 5" id="KW-0489">Methyltransferase</keyword>
<dbReference type="GO" id="GO:0032259">
    <property type="term" value="P:methylation"/>
    <property type="evidence" value="ECO:0007669"/>
    <property type="project" value="UniProtKB-KW"/>
</dbReference>
<dbReference type="PROSITE" id="PS00092">
    <property type="entry name" value="N6_MTASE"/>
    <property type="match status" value="1"/>
</dbReference>
<dbReference type="InterPro" id="IPR029063">
    <property type="entry name" value="SAM-dependent_MTases_sf"/>
</dbReference>